<dbReference type="Proteomes" id="UP001144110">
    <property type="component" value="Unassembled WGS sequence"/>
</dbReference>
<evidence type="ECO:0000313" key="5">
    <source>
        <dbReference type="EMBL" id="MDF2954017.1"/>
    </source>
</evidence>
<dbReference type="GO" id="GO:0003677">
    <property type="term" value="F:DNA binding"/>
    <property type="evidence" value="ECO:0007669"/>
    <property type="project" value="InterPro"/>
</dbReference>
<sequence length="560" mass="64669">MDLNKIESNRIGEIVFLNFPFTDLKGSKIRPALIIGRSDINEEDYVVAYITAELDKYIWSKYAVPLSKEDLLWGNLKYKCVIRVDKTILAHKYQFLKEKVAYLTKEKIDEVLRVWFKFQIVNYYKIFHKKETSFTPNKTHINYAGRVYDEREIINLVDSALDFWLTAGRFDKEFCKKISEYLGVKYVLTCNSGSSANLLAISALTSYKLGDLRLKPGDEVITVAAGFPTTIAPIIQNNLVPVFVDIELGTYNINPESIEEAISPKTRAIFLAHTLGIPFNLDKVLELAEKYNLWVIEDNCDALGAEYALKREYRLINNKVIKGRHFTGTFGHIGTSSFYPAHHITMGEGGAVYTDNTKLYKILLSFRDWGRDCWCEPGKDNTCGKRFSWKLGNLPKGYDHKYIYSHFGYNLKITDMQAAVGVAQLEKLPEFIKTRRKNWWRLYEGLKELEEFFILPHYLENSLSSPFGFVLTIRDKAPFTRKEIISYLEKKGIQTRMVFAGNILKQPAITEGNYQYRIIGDLKNTDKVMRDTFWLGVYPGLTEEMIDYIITCIKNFVKSK</sequence>
<dbReference type="Gene3D" id="3.40.640.10">
    <property type="entry name" value="Type I PLP-dependent aspartate aminotransferase-like (Major domain)"/>
    <property type="match status" value="1"/>
</dbReference>
<dbReference type="Pfam" id="PF02452">
    <property type="entry name" value="PemK_toxin"/>
    <property type="match status" value="1"/>
</dbReference>
<dbReference type="PANTHER" id="PTHR30244:SF34">
    <property type="entry name" value="DTDP-4-AMINO-4,6-DIDEOXYGALACTOSE TRANSAMINASE"/>
    <property type="match status" value="1"/>
</dbReference>
<dbReference type="FunFam" id="3.40.640.10:FF:000079">
    <property type="entry name" value="LPS biosynthesis protein"/>
    <property type="match status" value="1"/>
</dbReference>
<evidence type="ECO:0000256" key="1">
    <source>
        <dbReference type="ARBA" id="ARBA00001933"/>
    </source>
</evidence>
<dbReference type="PANTHER" id="PTHR30244">
    <property type="entry name" value="TRANSAMINASE"/>
    <property type="match status" value="1"/>
</dbReference>
<dbReference type="InterPro" id="IPR003477">
    <property type="entry name" value="PemK-like"/>
</dbReference>
<dbReference type="GO" id="GO:0000271">
    <property type="term" value="P:polysaccharide biosynthetic process"/>
    <property type="evidence" value="ECO:0007669"/>
    <property type="project" value="TreeGrafter"/>
</dbReference>
<keyword evidence="2 4" id="KW-0663">Pyridoxal phosphate</keyword>
<reference evidence="5" key="1">
    <citation type="submission" date="2022-11" db="EMBL/GenBank/DDBJ databases">
        <title>Candidatus Alkanophaga archaea from heated hydrothermal vent sediment oxidize petroleum alkanes.</title>
        <authorList>
            <person name="Zehnle H."/>
            <person name="Laso-Perez R."/>
            <person name="Lipp J."/>
            <person name="Teske A."/>
            <person name="Wegener G."/>
        </authorList>
    </citation>
    <scope>NUCLEOTIDE SEQUENCE</scope>
    <source>
        <strain evidence="5">MCA70</strain>
    </source>
</reference>
<accession>A0AAE3P2M3</accession>
<evidence type="ECO:0000256" key="2">
    <source>
        <dbReference type="ARBA" id="ARBA00022898"/>
    </source>
</evidence>
<dbReference type="AlphaFoldDB" id="A0AAE3P2M3"/>
<dbReference type="GO" id="GO:0030170">
    <property type="term" value="F:pyridoxal phosphate binding"/>
    <property type="evidence" value="ECO:0007669"/>
    <property type="project" value="TreeGrafter"/>
</dbReference>
<dbReference type="GO" id="GO:0008483">
    <property type="term" value="F:transaminase activity"/>
    <property type="evidence" value="ECO:0007669"/>
    <property type="project" value="TreeGrafter"/>
</dbReference>
<evidence type="ECO:0000256" key="3">
    <source>
        <dbReference type="ARBA" id="ARBA00037999"/>
    </source>
</evidence>
<dbReference type="NCBIfam" id="NF011936">
    <property type="entry name" value="PRK15407.1"/>
    <property type="match status" value="1"/>
</dbReference>
<dbReference type="SUPFAM" id="SSF53383">
    <property type="entry name" value="PLP-dependent transferases"/>
    <property type="match status" value="1"/>
</dbReference>
<dbReference type="Pfam" id="PF01041">
    <property type="entry name" value="DegT_DnrJ_EryC1"/>
    <property type="match status" value="1"/>
</dbReference>
<evidence type="ECO:0000313" key="6">
    <source>
        <dbReference type="Proteomes" id="UP001144110"/>
    </source>
</evidence>
<dbReference type="SUPFAM" id="SSF50118">
    <property type="entry name" value="Cell growth inhibitor/plasmid maintenance toxic component"/>
    <property type="match status" value="1"/>
</dbReference>
<dbReference type="Gene3D" id="2.30.30.110">
    <property type="match status" value="1"/>
</dbReference>
<dbReference type="InterPro" id="IPR000653">
    <property type="entry name" value="DegT/StrS_aminotransferase"/>
</dbReference>
<dbReference type="InterPro" id="IPR011067">
    <property type="entry name" value="Plasmid_toxin/cell-grow_inhib"/>
</dbReference>
<dbReference type="InterPro" id="IPR015424">
    <property type="entry name" value="PyrdxlP-dep_Trfase"/>
</dbReference>
<dbReference type="InterPro" id="IPR015421">
    <property type="entry name" value="PyrdxlP-dep_Trfase_major"/>
</dbReference>
<comment type="cofactor">
    <cofactor evidence="1">
        <name>pyridoxal 5'-phosphate</name>
        <dbReference type="ChEBI" id="CHEBI:597326"/>
    </cofactor>
</comment>
<comment type="similarity">
    <text evidence="3 4">Belongs to the DegT/DnrJ/EryC1 family.</text>
</comment>
<evidence type="ECO:0000256" key="4">
    <source>
        <dbReference type="RuleBase" id="RU004508"/>
    </source>
</evidence>
<comment type="caution">
    <text evidence="5">The sequence shown here is derived from an EMBL/GenBank/DDBJ whole genome shotgun (WGS) entry which is preliminary data.</text>
</comment>
<proteinExistence type="inferred from homology"/>
<protein>
    <submittedName>
        <fullName evidence="5">dTDP-4-amino-4</fullName>
    </submittedName>
</protein>
<gene>
    <name evidence="5" type="ORF">OD816_001262</name>
</gene>
<dbReference type="CDD" id="cd00616">
    <property type="entry name" value="AHBA_syn"/>
    <property type="match status" value="1"/>
</dbReference>
<dbReference type="Gene3D" id="3.90.1150.10">
    <property type="entry name" value="Aspartate Aminotransferase, domain 1"/>
    <property type="match status" value="1"/>
</dbReference>
<organism evidence="5 6">
    <name type="scientific">Candidatus Thermodesulfobacterium syntrophicum</name>
    <dbReference type="NCBI Taxonomy" id="3060442"/>
    <lineage>
        <taxon>Bacteria</taxon>
        <taxon>Pseudomonadati</taxon>
        <taxon>Thermodesulfobacteriota</taxon>
        <taxon>Thermodesulfobacteria</taxon>
        <taxon>Thermodesulfobacteriales</taxon>
        <taxon>Thermodesulfobacteriaceae</taxon>
        <taxon>Thermodesulfobacterium</taxon>
    </lineage>
</organism>
<name>A0AAE3P2M3_9BACT</name>
<dbReference type="InterPro" id="IPR015422">
    <property type="entry name" value="PyrdxlP-dep_Trfase_small"/>
</dbReference>
<dbReference type="EMBL" id="JAPHEG010000005">
    <property type="protein sequence ID" value="MDF2954017.1"/>
    <property type="molecule type" value="Genomic_DNA"/>
</dbReference>